<comment type="caution">
    <text evidence="1">The sequence shown here is derived from an EMBL/GenBank/DDBJ whole genome shotgun (WGS) entry which is preliminary data.</text>
</comment>
<reference evidence="2" key="1">
    <citation type="journal article" date="2019" name="Int. J. Syst. Evol. Microbiol.">
        <title>The Global Catalogue of Microorganisms (GCM) 10K type strain sequencing project: providing services to taxonomists for standard genome sequencing and annotation.</title>
        <authorList>
            <consortium name="The Broad Institute Genomics Platform"/>
            <consortium name="The Broad Institute Genome Sequencing Center for Infectious Disease"/>
            <person name="Wu L."/>
            <person name="Ma J."/>
        </authorList>
    </citation>
    <scope>NUCLEOTIDE SEQUENCE [LARGE SCALE GENOMIC DNA]</scope>
    <source>
        <strain evidence="2">JCM 10367</strain>
    </source>
</reference>
<keyword evidence="2" id="KW-1185">Reference proteome</keyword>
<dbReference type="Proteomes" id="UP001500724">
    <property type="component" value="Unassembled WGS sequence"/>
</dbReference>
<gene>
    <name evidence="1" type="ORF">GCM10009535_53770</name>
</gene>
<sequence length="39" mass="4089">MPYAVVAGIGMHAAFTCLKPRQLITFSGLTLGTYVAFAA</sequence>
<protein>
    <submittedName>
        <fullName evidence="1">Uncharacterized protein</fullName>
    </submittedName>
</protein>
<proteinExistence type="predicted"/>
<accession>A0ABP3SWR0</accession>
<evidence type="ECO:0000313" key="1">
    <source>
        <dbReference type="EMBL" id="GAA0667173.1"/>
    </source>
</evidence>
<dbReference type="EMBL" id="BAAAGU010000073">
    <property type="protein sequence ID" value="GAA0667173.1"/>
    <property type="molecule type" value="Genomic_DNA"/>
</dbReference>
<organism evidence="1 2">
    <name type="scientific">Streptomyces thermocarboxydovorans</name>
    <dbReference type="NCBI Taxonomy" id="59298"/>
    <lineage>
        <taxon>Bacteria</taxon>
        <taxon>Bacillati</taxon>
        <taxon>Actinomycetota</taxon>
        <taxon>Actinomycetes</taxon>
        <taxon>Kitasatosporales</taxon>
        <taxon>Streptomycetaceae</taxon>
        <taxon>Streptomyces</taxon>
    </lineage>
</organism>
<name>A0ABP3SWR0_9ACTN</name>
<evidence type="ECO:0000313" key="2">
    <source>
        <dbReference type="Proteomes" id="UP001500724"/>
    </source>
</evidence>